<dbReference type="GO" id="GO:0047617">
    <property type="term" value="F:fatty acyl-CoA hydrolase activity"/>
    <property type="evidence" value="ECO:0007669"/>
    <property type="project" value="TreeGrafter"/>
</dbReference>
<dbReference type="PANTHER" id="PTHR31793:SF24">
    <property type="entry name" value="LONG-CHAIN ACYL-COA THIOESTERASE FADM"/>
    <property type="match status" value="1"/>
</dbReference>
<name>A0A927JC59_9ACTN</name>
<dbReference type="PANTHER" id="PTHR31793">
    <property type="entry name" value="4-HYDROXYBENZOYL-COA THIOESTERASE FAMILY MEMBER"/>
    <property type="match status" value="1"/>
</dbReference>
<dbReference type="Proteomes" id="UP000642993">
    <property type="component" value="Unassembled WGS sequence"/>
</dbReference>
<dbReference type="Pfam" id="PF13279">
    <property type="entry name" value="4HBT_2"/>
    <property type="match status" value="1"/>
</dbReference>
<keyword evidence="2" id="KW-1185">Reference proteome</keyword>
<protein>
    <submittedName>
        <fullName evidence="1">Acyl-CoA thioesterase</fullName>
    </submittedName>
</protein>
<reference evidence="1" key="1">
    <citation type="submission" date="2020-09" db="EMBL/GenBank/DDBJ databases">
        <title>Hoyosella lacisalsi sp. nov., a halotolerant actinobacterium isolated from soil of Lake Gudzhirganskoe.</title>
        <authorList>
            <person name="Yang Q."/>
            <person name="Guo P.Y."/>
            <person name="Liu S.W."/>
            <person name="Li F.N."/>
            <person name="Sun C.H."/>
        </authorList>
    </citation>
    <scope>NUCLEOTIDE SEQUENCE</scope>
    <source>
        <strain evidence="1">G463</strain>
    </source>
</reference>
<dbReference type="RefSeq" id="WP_192038180.1">
    <property type="nucleotide sequence ID" value="NZ_JACYWE010000002.1"/>
</dbReference>
<dbReference type="InterPro" id="IPR029069">
    <property type="entry name" value="HotDog_dom_sf"/>
</dbReference>
<accession>A0A927JC59</accession>
<evidence type="ECO:0000313" key="2">
    <source>
        <dbReference type="Proteomes" id="UP000642993"/>
    </source>
</evidence>
<dbReference type="Gene3D" id="3.10.129.10">
    <property type="entry name" value="Hotdog Thioesterase"/>
    <property type="match status" value="1"/>
</dbReference>
<evidence type="ECO:0000313" key="1">
    <source>
        <dbReference type="EMBL" id="MBD8505707.1"/>
    </source>
</evidence>
<comment type="caution">
    <text evidence="1">The sequence shown here is derived from an EMBL/GenBank/DDBJ whole genome shotgun (WGS) entry which is preliminary data.</text>
</comment>
<organism evidence="1 2">
    <name type="scientific">Lolliginicoccus lacisalsi</name>
    <dbReference type="NCBI Taxonomy" id="2742202"/>
    <lineage>
        <taxon>Bacteria</taxon>
        <taxon>Bacillati</taxon>
        <taxon>Actinomycetota</taxon>
        <taxon>Actinomycetes</taxon>
        <taxon>Mycobacteriales</taxon>
        <taxon>Hoyosellaceae</taxon>
        <taxon>Lolliginicoccus</taxon>
    </lineage>
</organism>
<gene>
    <name evidence="1" type="ORF">HT102_04300</name>
</gene>
<sequence>MAEAIAPYATTVEIRWGDSDMLGHVNNTKFIEYAQEARVRFIGEEFSEGFGPERAIVVRRMEADFERPLFTESGPLTVELAVVAIGRSSFTIRHTMFDSQGKRAGSVDAILVAFDATTNSSRPLADTERAALTKYHAT</sequence>
<dbReference type="SUPFAM" id="SSF54637">
    <property type="entry name" value="Thioesterase/thiol ester dehydrase-isomerase"/>
    <property type="match status" value="1"/>
</dbReference>
<dbReference type="EMBL" id="JACYWE010000002">
    <property type="protein sequence ID" value="MBD8505707.1"/>
    <property type="molecule type" value="Genomic_DNA"/>
</dbReference>
<proteinExistence type="predicted"/>
<dbReference type="AlphaFoldDB" id="A0A927JC59"/>
<dbReference type="CDD" id="cd00586">
    <property type="entry name" value="4HBT"/>
    <property type="match status" value="1"/>
</dbReference>
<dbReference type="InterPro" id="IPR050563">
    <property type="entry name" value="4-hydroxybenzoyl-CoA_TE"/>
</dbReference>